<sequence length="187" mass="20182">MISDGMGSGSRAADESTMAVRFLEKLLAVGFDVDVAVKTVNSMLLLRTPEESFATVDMTIIDTYSGEAEFLKIGSSPSFVKRVREVATIKSASLPMGILNQIEIEPVKANLVSGDILVMVSDGVADIPQRGNEKENWIANFLRRTATTNAQELADMILQEAMNLSGSRVKDDMTVLVAKIGDSPNLV</sequence>
<dbReference type="GO" id="GO:0004722">
    <property type="term" value="F:protein serine/threonine phosphatase activity"/>
    <property type="evidence" value="ECO:0007669"/>
    <property type="project" value="UniProtKB-EC"/>
</dbReference>
<evidence type="ECO:0000256" key="1">
    <source>
        <dbReference type="ARBA" id="ARBA00022801"/>
    </source>
</evidence>
<dbReference type="PANTHER" id="PTHR43156:SF2">
    <property type="entry name" value="STAGE II SPORULATION PROTEIN E"/>
    <property type="match status" value="1"/>
</dbReference>
<dbReference type="Pfam" id="PF07228">
    <property type="entry name" value="SpoIIE"/>
    <property type="match status" value="1"/>
</dbReference>
<protein>
    <submittedName>
        <fullName evidence="3">Stage II sporulation protein E</fullName>
        <ecNumber evidence="3">3.1.3.16</ecNumber>
    </submittedName>
</protein>
<dbReference type="Gene3D" id="3.60.40.10">
    <property type="entry name" value="PPM-type phosphatase domain"/>
    <property type="match status" value="1"/>
</dbReference>
<feature type="domain" description="PPM-type phosphatase" evidence="2">
    <location>
        <begin position="1"/>
        <end position="180"/>
    </location>
</feature>
<name>A0A645BDY0_9ZZZZ</name>
<gene>
    <name evidence="3" type="primary">spoIIE_6</name>
    <name evidence="3" type="ORF">SDC9_110196</name>
</gene>
<reference evidence="3" key="1">
    <citation type="submission" date="2019-08" db="EMBL/GenBank/DDBJ databases">
        <authorList>
            <person name="Kucharzyk K."/>
            <person name="Murdoch R.W."/>
            <person name="Higgins S."/>
            <person name="Loffler F."/>
        </authorList>
    </citation>
    <scope>NUCLEOTIDE SEQUENCE</scope>
</reference>
<evidence type="ECO:0000259" key="2">
    <source>
        <dbReference type="SMART" id="SM00331"/>
    </source>
</evidence>
<dbReference type="PANTHER" id="PTHR43156">
    <property type="entry name" value="STAGE II SPORULATION PROTEIN E-RELATED"/>
    <property type="match status" value="1"/>
</dbReference>
<organism evidence="3">
    <name type="scientific">bioreactor metagenome</name>
    <dbReference type="NCBI Taxonomy" id="1076179"/>
    <lineage>
        <taxon>unclassified sequences</taxon>
        <taxon>metagenomes</taxon>
        <taxon>ecological metagenomes</taxon>
    </lineage>
</organism>
<dbReference type="SUPFAM" id="SSF81606">
    <property type="entry name" value="PP2C-like"/>
    <property type="match status" value="1"/>
</dbReference>
<dbReference type="SMART" id="SM00331">
    <property type="entry name" value="PP2C_SIG"/>
    <property type="match status" value="1"/>
</dbReference>
<dbReference type="InterPro" id="IPR052016">
    <property type="entry name" value="Bact_Sigma-Reg"/>
</dbReference>
<dbReference type="AlphaFoldDB" id="A0A645BDY0"/>
<accession>A0A645BDY0</accession>
<dbReference type="InterPro" id="IPR036457">
    <property type="entry name" value="PPM-type-like_dom_sf"/>
</dbReference>
<proteinExistence type="predicted"/>
<dbReference type="EMBL" id="VSSQ01019339">
    <property type="protein sequence ID" value="MPM63316.1"/>
    <property type="molecule type" value="Genomic_DNA"/>
</dbReference>
<dbReference type="InterPro" id="IPR001932">
    <property type="entry name" value="PPM-type_phosphatase-like_dom"/>
</dbReference>
<evidence type="ECO:0000313" key="3">
    <source>
        <dbReference type="EMBL" id="MPM63316.1"/>
    </source>
</evidence>
<keyword evidence="1 3" id="KW-0378">Hydrolase</keyword>
<comment type="caution">
    <text evidence="3">The sequence shown here is derived from an EMBL/GenBank/DDBJ whole genome shotgun (WGS) entry which is preliminary data.</text>
</comment>
<dbReference type="EC" id="3.1.3.16" evidence="3"/>